<dbReference type="Gene3D" id="3.90.190.10">
    <property type="entry name" value="Protein tyrosine phosphatase superfamily"/>
    <property type="match status" value="1"/>
</dbReference>
<accession>A0ABV6MHC0</accession>
<organism evidence="1 2">
    <name type="scientific">Phytohabitans kaempferiae</name>
    <dbReference type="NCBI Taxonomy" id="1620943"/>
    <lineage>
        <taxon>Bacteria</taxon>
        <taxon>Bacillati</taxon>
        <taxon>Actinomycetota</taxon>
        <taxon>Actinomycetes</taxon>
        <taxon>Micromonosporales</taxon>
        <taxon>Micromonosporaceae</taxon>
    </lineage>
</organism>
<reference evidence="1 2" key="1">
    <citation type="submission" date="2024-09" db="EMBL/GenBank/DDBJ databases">
        <authorList>
            <person name="Sun Q."/>
            <person name="Mori K."/>
        </authorList>
    </citation>
    <scope>NUCLEOTIDE SEQUENCE [LARGE SCALE GENOMIC DNA]</scope>
    <source>
        <strain evidence="1 2">TBRC 3947</strain>
    </source>
</reference>
<sequence length="185" mass="20766">MTTWRQRYYRYSTRLYRPDRHVVPLSWIGEERIAVGNLPLATDLRDLPARGVTHVLNCRSRAQIWLSQDLAVERAVFGPGRVVHVPLIDLGQPQHPRLWSAAAHFAAGVLTDDPHARLLIHCHQGRRRSVMMAYAVLRLRGHTADAAIDLISRHRAEAVIVEAYAQSVEAWLAAGGTPIGLPLVR</sequence>
<name>A0ABV6MHC0_9ACTN</name>
<gene>
    <name evidence="1" type="ORF">ACFFIA_41725</name>
</gene>
<dbReference type="InterPro" id="IPR029021">
    <property type="entry name" value="Prot-tyrosine_phosphatase-like"/>
</dbReference>
<dbReference type="SUPFAM" id="SSF52799">
    <property type="entry name" value="(Phosphotyrosine protein) phosphatases II"/>
    <property type="match status" value="1"/>
</dbReference>
<proteinExistence type="predicted"/>
<evidence type="ECO:0000313" key="1">
    <source>
        <dbReference type="EMBL" id="MFC0534128.1"/>
    </source>
</evidence>
<comment type="caution">
    <text evidence="1">The sequence shown here is derived from an EMBL/GenBank/DDBJ whole genome shotgun (WGS) entry which is preliminary data.</text>
</comment>
<evidence type="ECO:0000313" key="2">
    <source>
        <dbReference type="Proteomes" id="UP001589867"/>
    </source>
</evidence>
<dbReference type="Proteomes" id="UP001589867">
    <property type="component" value="Unassembled WGS sequence"/>
</dbReference>
<evidence type="ECO:0008006" key="3">
    <source>
        <dbReference type="Google" id="ProtNLM"/>
    </source>
</evidence>
<protein>
    <recommendedName>
        <fullName evidence="3">Tyrosine specific protein phosphatases domain-containing protein</fullName>
    </recommendedName>
</protein>
<keyword evidence="2" id="KW-1185">Reference proteome</keyword>
<dbReference type="RefSeq" id="WP_377262569.1">
    <property type="nucleotide sequence ID" value="NZ_JBHLUH010000103.1"/>
</dbReference>
<dbReference type="EMBL" id="JBHLUH010000103">
    <property type="protein sequence ID" value="MFC0534128.1"/>
    <property type="molecule type" value="Genomic_DNA"/>
</dbReference>